<dbReference type="OMA" id="IEICCEE"/>
<keyword evidence="4" id="KW-0547">Nucleotide-binding</keyword>
<proteinExistence type="predicted"/>
<evidence type="ECO:0000256" key="6">
    <source>
        <dbReference type="ARBA" id="ARBA00023017"/>
    </source>
</evidence>
<dbReference type="OrthoDB" id="537704at2759"/>
<feature type="compositionally biased region" description="Polar residues" evidence="12">
    <location>
        <begin position="587"/>
        <end position="603"/>
    </location>
</feature>
<evidence type="ECO:0000256" key="5">
    <source>
        <dbReference type="ARBA" id="ARBA00022840"/>
    </source>
</evidence>
<evidence type="ECO:0000256" key="9">
    <source>
        <dbReference type="ARBA" id="ARBA00023175"/>
    </source>
</evidence>
<dbReference type="STRING" id="1169540.A0A0G4EDQ7"/>
<comment type="subcellular location">
    <subcellularLocation>
        <location evidence="1">Cytoplasm</location>
        <location evidence="1">Cytoskeleton</location>
        <location evidence="1">Cilium axoneme</location>
    </subcellularLocation>
</comment>
<evidence type="ECO:0000256" key="12">
    <source>
        <dbReference type="SAM" id="MobiDB-lite"/>
    </source>
</evidence>
<dbReference type="GO" id="GO:0005874">
    <property type="term" value="C:microtubule"/>
    <property type="evidence" value="ECO:0007669"/>
    <property type="project" value="UniProtKB-KW"/>
</dbReference>
<keyword evidence="2" id="KW-0963">Cytoplasm</keyword>
<evidence type="ECO:0000313" key="14">
    <source>
        <dbReference type="EMBL" id="CEL93861.1"/>
    </source>
</evidence>
<keyword evidence="6" id="KW-0243">Dynein</keyword>
<keyword evidence="9" id="KW-0505">Motor protein</keyword>
<dbReference type="InterPro" id="IPR013602">
    <property type="entry name" value="Dynein_heavy_linker"/>
</dbReference>
<name>A0A0G4EDQ7_VITBC</name>
<sequence>MYQEATAEIARLTSTADSLRLQLAATEGAEAKKQSVKQDTGRVSKVVEALNLPKQVDVKSVHTVENEWSEEFKPHLDGPPERTALFAIELTKTQDNEGFQFRTDPAQFVEATLDILEKGLQQMGDIPQPEKFILPHLFKTQPKMVLASVNLDEGLVQELRTSLDDSLKTTLPYMTDYLQCFQQYIDLLKLDPAAHVKALQEQETPPSNDNFAKQVQENVDKEERLYGNIPETLTIGLFQLSCKEIRKLLEGKFHSLAGLMQDVLAVRLREQCATVLESFHGMCVRLRKRPKHIEELSKLRDTWPACRQRYKLSPDDYHTRWKMLRSPKATYHLIAATDAALTKERENFLNTMQSQQSEFDEVLNYFAGIVGDFAQYHDLTKIDEIAANVASVSKRLQVSLLLAKLFNSREGLFGKDSTDYTRLQRIAKDFEPFSNLWTMTASWLVNRKKWTDGPFDQIDAKALEDQVMNGSKIMLEVARAFRDRNNPEVLKNVLKIAEKIRSELEEFKAFVPLVVALRKDGMRDRHWQQVSDKCSVQVSPAMEDFTLRRFLELGMHESVDAISEIGDKAGKEFSIEKALAKMKRTGRASSLTSGRSTAPQTHISSRDRTT</sequence>
<keyword evidence="5" id="KW-0067">ATP-binding</keyword>
<dbReference type="GO" id="GO:0045505">
    <property type="term" value="F:dynein intermediate chain binding"/>
    <property type="evidence" value="ECO:0007669"/>
    <property type="project" value="InterPro"/>
</dbReference>
<evidence type="ECO:0000256" key="7">
    <source>
        <dbReference type="ARBA" id="ARBA00023054"/>
    </source>
</evidence>
<keyword evidence="8" id="KW-0969">Cilium</keyword>
<evidence type="ECO:0000256" key="11">
    <source>
        <dbReference type="ARBA" id="ARBA00023273"/>
    </source>
</evidence>
<protein>
    <recommendedName>
        <fullName evidence="13">Dynein heavy chain linker domain-containing protein</fullName>
    </recommendedName>
</protein>
<dbReference type="PANTHER" id="PTHR45703">
    <property type="entry name" value="DYNEIN HEAVY CHAIN"/>
    <property type="match status" value="1"/>
</dbReference>
<dbReference type="AlphaFoldDB" id="A0A0G4EDQ7"/>
<reference evidence="14 15" key="1">
    <citation type="submission" date="2014-11" db="EMBL/GenBank/DDBJ databases">
        <authorList>
            <person name="Zhu J."/>
            <person name="Qi W."/>
            <person name="Song R."/>
        </authorList>
    </citation>
    <scope>NUCLEOTIDE SEQUENCE [LARGE SCALE GENOMIC DNA]</scope>
</reference>
<dbReference type="GO" id="GO:0007018">
    <property type="term" value="P:microtubule-based movement"/>
    <property type="evidence" value="ECO:0007669"/>
    <property type="project" value="InterPro"/>
</dbReference>
<dbReference type="Proteomes" id="UP000041254">
    <property type="component" value="Unassembled WGS sequence"/>
</dbReference>
<evidence type="ECO:0000256" key="4">
    <source>
        <dbReference type="ARBA" id="ARBA00022741"/>
    </source>
</evidence>
<dbReference type="Gene3D" id="1.10.287.2620">
    <property type="match status" value="1"/>
</dbReference>
<dbReference type="FunFam" id="1.10.287.2620:FF:000002">
    <property type="entry name" value="Dynein heavy chain 2, axonemal"/>
    <property type="match status" value="1"/>
</dbReference>
<keyword evidence="10" id="KW-0206">Cytoskeleton</keyword>
<keyword evidence="7" id="KW-0175">Coiled coil</keyword>
<keyword evidence="3" id="KW-0493">Microtubule</keyword>
<evidence type="ECO:0000256" key="1">
    <source>
        <dbReference type="ARBA" id="ARBA00004430"/>
    </source>
</evidence>
<feature type="region of interest" description="Disordered" evidence="12">
    <location>
        <begin position="584"/>
        <end position="610"/>
    </location>
</feature>
<dbReference type="GO" id="GO:0051959">
    <property type="term" value="F:dynein light intermediate chain binding"/>
    <property type="evidence" value="ECO:0007669"/>
    <property type="project" value="InterPro"/>
</dbReference>
<dbReference type="GO" id="GO:0005524">
    <property type="term" value="F:ATP binding"/>
    <property type="evidence" value="ECO:0007669"/>
    <property type="project" value="UniProtKB-KW"/>
</dbReference>
<dbReference type="GO" id="GO:0005930">
    <property type="term" value="C:axoneme"/>
    <property type="evidence" value="ECO:0007669"/>
    <property type="project" value="UniProtKB-SubCell"/>
</dbReference>
<dbReference type="GO" id="GO:0030286">
    <property type="term" value="C:dynein complex"/>
    <property type="evidence" value="ECO:0007669"/>
    <property type="project" value="UniProtKB-KW"/>
</dbReference>
<evidence type="ECO:0000256" key="2">
    <source>
        <dbReference type="ARBA" id="ARBA00022490"/>
    </source>
</evidence>
<dbReference type="PANTHER" id="PTHR45703:SF36">
    <property type="entry name" value="DYNEIN HEAVY CHAIN, CYTOPLASMIC"/>
    <property type="match status" value="1"/>
</dbReference>
<feature type="domain" description="Dynein heavy chain linker" evidence="13">
    <location>
        <begin position="423"/>
        <end position="592"/>
    </location>
</feature>
<evidence type="ECO:0000256" key="3">
    <source>
        <dbReference type="ARBA" id="ARBA00022701"/>
    </source>
</evidence>
<dbReference type="Pfam" id="PF08393">
    <property type="entry name" value="DHC_N2"/>
    <property type="match status" value="1"/>
</dbReference>
<dbReference type="VEuPathDB" id="CryptoDB:Vbra_11397"/>
<evidence type="ECO:0000313" key="15">
    <source>
        <dbReference type="Proteomes" id="UP000041254"/>
    </source>
</evidence>
<dbReference type="InParanoid" id="A0A0G4EDQ7"/>
<keyword evidence="15" id="KW-1185">Reference proteome</keyword>
<evidence type="ECO:0000256" key="8">
    <source>
        <dbReference type="ARBA" id="ARBA00023069"/>
    </source>
</evidence>
<evidence type="ECO:0000259" key="13">
    <source>
        <dbReference type="Pfam" id="PF08393"/>
    </source>
</evidence>
<dbReference type="PhylomeDB" id="A0A0G4EDQ7"/>
<evidence type="ECO:0000256" key="10">
    <source>
        <dbReference type="ARBA" id="ARBA00023212"/>
    </source>
</evidence>
<gene>
    <name evidence="14" type="ORF">Vbra_11397</name>
</gene>
<dbReference type="EMBL" id="CDMY01000198">
    <property type="protein sequence ID" value="CEL93861.1"/>
    <property type="molecule type" value="Genomic_DNA"/>
</dbReference>
<organism evidence="14 15">
    <name type="scientific">Vitrella brassicaformis (strain CCMP3155)</name>
    <dbReference type="NCBI Taxonomy" id="1169540"/>
    <lineage>
        <taxon>Eukaryota</taxon>
        <taxon>Sar</taxon>
        <taxon>Alveolata</taxon>
        <taxon>Colpodellida</taxon>
        <taxon>Vitrellaceae</taxon>
        <taxon>Vitrella</taxon>
    </lineage>
</organism>
<keyword evidence="11" id="KW-0966">Cell projection</keyword>
<dbReference type="InterPro" id="IPR026983">
    <property type="entry name" value="DHC"/>
</dbReference>
<accession>A0A0G4EDQ7</accession>